<dbReference type="EMBL" id="JAULSR010000005">
    <property type="protein sequence ID" value="KAK0618554.1"/>
    <property type="molecule type" value="Genomic_DNA"/>
</dbReference>
<evidence type="ECO:0000313" key="1">
    <source>
        <dbReference type="EMBL" id="KAK0618554.1"/>
    </source>
</evidence>
<dbReference type="AlphaFoldDB" id="A0AA39WNB0"/>
<dbReference type="Proteomes" id="UP001174934">
    <property type="component" value="Unassembled WGS sequence"/>
</dbReference>
<name>A0AA39WNB0_9PEZI</name>
<protein>
    <submittedName>
        <fullName evidence="1">Uncharacterized protein</fullName>
    </submittedName>
</protein>
<accession>A0AA39WNB0</accession>
<evidence type="ECO:0000313" key="2">
    <source>
        <dbReference type="Proteomes" id="UP001174934"/>
    </source>
</evidence>
<reference evidence="1" key="1">
    <citation type="submission" date="2023-06" db="EMBL/GenBank/DDBJ databases">
        <title>Genome-scale phylogeny and comparative genomics of the fungal order Sordariales.</title>
        <authorList>
            <consortium name="Lawrence Berkeley National Laboratory"/>
            <person name="Hensen N."/>
            <person name="Bonometti L."/>
            <person name="Westerberg I."/>
            <person name="Brannstrom I.O."/>
            <person name="Guillou S."/>
            <person name="Cros-Aarteil S."/>
            <person name="Calhoun S."/>
            <person name="Haridas S."/>
            <person name="Kuo A."/>
            <person name="Mondo S."/>
            <person name="Pangilinan J."/>
            <person name="Riley R."/>
            <person name="LaButti K."/>
            <person name="Andreopoulos B."/>
            <person name="Lipzen A."/>
            <person name="Chen C."/>
            <person name="Yanf M."/>
            <person name="Daum C."/>
            <person name="Ng V."/>
            <person name="Clum A."/>
            <person name="Steindorff A."/>
            <person name="Ohm R."/>
            <person name="Martin F."/>
            <person name="Silar P."/>
            <person name="Natvig D."/>
            <person name="Lalanne C."/>
            <person name="Gautier V."/>
            <person name="Ament-velasquez S.L."/>
            <person name="Kruys A."/>
            <person name="Hutchinson M.I."/>
            <person name="Powell A.J."/>
            <person name="Barry K."/>
            <person name="Miller A.N."/>
            <person name="Grigoriev I.V."/>
            <person name="Debuchy R."/>
            <person name="Gladieux P."/>
            <person name="Thoren M.H."/>
            <person name="Johannesson H."/>
        </authorList>
    </citation>
    <scope>NUCLEOTIDE SEQUENCE</scope>
    <source>
        <strain evidence="1">SMH3391-2</strain>
    </source>
</reference>
<sequence>MCSATRRLVLPINPPSNRAICLSRCASHRPLEAPAPPVLMGTLLPVALKPSSPAHTCSVAAEGFNCRLPSTSLALHHLHVRECDKHH</sequence>
<organism evidence="1 2">
    <name type="scientific">Bombardia bombarda</name>
    <dbReference type="NCBI Taxonomy" id="252184"/>
    <lineage>
        <taxon>Eukaryota</taxon>
        <taxon>Fungi</taxon>
        <taxon>Dikarya</taxon>
        <taxon>Ascomycota</taxon>
        <taxon>Pezizomycotina</taxon>
        <taxon>Sordariomycetes</taxon>
        <taxon>Sordariomycetidae</taxon>
        <taxon>Sordariales</taxon>
        <taxon>Lasiosphaeriaceae</taxon>
        <taxon>Bombardia</taxon>
    </lineage>
</organism>
<keyword evidence="2" id="KW-1185">Reference proteome</keyword>
<comment type="caution">
    <text evidence="1">The sequence shown here is derived from an EMBL/GenBank/DDBJ whole genome shotgun (WGS) entry which is preliminary data.</text>
</comment>
<proteinExistence type="predicted"/>
<gene>
    <name evidence="1" type="ORF">B0T17DRAFT_538240</name>
</gene>